<dbReference type="Pfam" id="PF14529">
    <property type="entry name" value="Exo_endo_phos_2"/>
    <property type="match status" value="1"/>
</dbReference>
<dbReference type="Proteomes" id="UP001152622">
    <property type="component" value="Chromosome 2"/>
</dbReference>
<gene>
    <name evidence="2" type="ORF">SKAU_G00058870</name>
</gene>
<dbReference type="PANTHER" id="PTHR36688:SF1">
    <property type="entry name" value="ENDONUCLEASE_EXONUCLEASE_PHOSPHATASE DOMAIN-CONTAINING PROTEIN"/>
    <property type="match status" value="1"/>
</dbReference>
<reference evidence="2" key="1">
    <citation type="journal article" date="2023" name="Science">
        <title>Genome structures resolve the early diversification of teleost fishes.</title>
        <authorList>
            <person name="Parey E."/>
            <person name="Louis A."/>
            <person name="Montfort J."/>
            <person name="Bouchez O."/>
            <person name="Roques C."/>
            <person name="Iampietro C."/>
            <person name="Lluch J."/>
            <person name="Castinel A."/>
            <person name="Donnadieu C."/>
            <person name="Desvignes T."/>
            <person name="Floi Bucao C."/>
            <person name="Jouanno E."/>
            <person name="Wen M."/>
            <person name="Mejri S."/>
            <person name="Dirks R."/>
            <person name="Jansen H."/>
            <person name="Henkel C."/>
            <person name="Chen W.J."/>
            <person name="Zahm M."/>
            <person name="Cabau C."/>
            <person name="Klopp C."/>
            <person name="Thompson A.W."/>
            <person name="Robinson-Rechavi M."/>
            <person name="Braasch I."/>
            <person name="Lecointre G."/>
            <person name="Bobe J."/>
            <person name="Postlethwait J.H."/>
            <person name="Berthelot C."/>
            <person name="Roest Crollius H."/>
            <person name="Guiguen Y."/>
        </authorList>
    </citation>
    <scope>NUCLEOTIDE SEQUENCE</scope>
    <source>
        <strain evidence="2">WJC10195</strain>
    </source>
</reference>
<dbReference type="GO" id="GO:0003824">
    <property type="term" value="F:catalytic activity"/>
    <property type="evidence" value="ECO:0007669"/>
    <property type="project" value="InterPro"/>
</dbReference>
<keyword evidence="3" id="KW-1185">Reference proteome</keyword>
<comment type="caution">
    <text evidence="2">The sequence shown here is derived from an EMBL/GenBank/DDBJ whole genome shotgun (WGS) entry which is preliminary data.</text>
</comment>
<accession>A0A9Q1G4H4</accession>
<feature type="domain" description="Endonuclease/exonuclease/phosphatase" evidence="1">
    <location>
        <begin position="112"/>
        <end position="183"/>
    </location>
</feature>
<dbReference type="Gene3D" id="3.60.10.10">
    <property type="entry name" value="Endonuclease/exonuclease/phosphatase"/>
    <property type="match status" value="1"/>
</dbReference>
<evidence type="ECO:0000313" key="3">
    <source>
        <dbReference type="Proteomes" id="UP001152622"/>
    </source>
</evidence>
<protein>
    <recommendedName>
        <fullName evidence="1">Endonuclease/exonuclease/phosphatase domain-containing protein</fullName>
    </recommendedName>
</protein>
<sequence>MYNYGNQALHLIKGNTHIANQHHVNILLLQETHCVNEDKLSIDGFDNISFIGHNKHGIACYAKQGINARALQQSPANSAIEWCIIEALGTTFCNIYKPPPAELDVSSLPTIPVNSFVCGDFNCRNIKWGYPNTDRNGSAASDWAESNNLHLLFDNKDPRTFYSGRHGTWTSPDLSFISNNISRR</sequence>
<evidence type="ECO:0000313" key="2">
    <source>
        <dbReference type="EMBL" id="KAJ8375307.1"/>
    </source>
</evidence>
<name>A0A9Q1G4H4_SYNKA</name>
<dbReference type="PANTHER" id="PTHR36688">
    <property type="entry name" value="ENDO/EXONUCLEASE/PHOSPHATASE DOMAIN-CONTAINING PROTEIN"/>
    <property type="match status" value="1"/>
</dbReference>
<dbReference type="SUPFAM" id="SSF56219">
    <property type="entry name" value="DNase I-like"/>
    <property type="match status" value="1"/>
</dbReference>
<dbReference type="InterPro" id="IPR052560">
    <property type="entry name" value="RdDP_mobile_element"/>
</dbReference>
<dbReference type="InterPro" id="IPR005135">
    <property type="entry name" value="Endo/exonuclease/phosphatase"/>
</dbReference>
<proteinExistence type="predicted"/>
<dbReference type="EMBL" id="JAINUF010000002">
    <property type="protein sequence ID" value="KAJ8375307.1"/>
    <property type="molecule type" value="Genomic_DNA"/>
</dbReference>
<dbReference type="OrthoDB" id="409048at2759"/>
<dbReference type="AlphaFoldDB" id="A0A9Q1G4H4"/>
<dbReference type="InterPro" id="IPR036691">
    <property type="entry name" value="Endo/exonu/phosph_ase_sf"/>
</dbReference>
<evidence type="ECO:0000259" key="1">
    <source>
        <dbReference type="Pfam" id="PF14529"/>
    </source>
</evidence>
<organism evidence="2 3">
    <name type="scientific">Synaphobranchus kaupii</name>
    <name type="common">Kaup's arrowtooth eel</name>
    <dbReference type="NCBI Taxonomy" id="118154"/>
    <lineage>
        <taxon>Eukaryota</taxon>
        <taxon>Metazoa</taxon>
        <taxon>Chordata</taxon>
        <taxon>Craniata</taxon>
        <taxon>Vertebrata</taxon>
        <taxon>Euteleostomi</taxon>
        <taxon>Actinopterygii</taxon>
        <taxon>Neopterygii</taxon>
        <taxon>Teleostei</taxon>
        <taxon>Anguilliformes</taxon>
        <taxon>Synaphobranchidae</taxon>
        <taxon>Synaphobranchus</taxon>
    </lineage>
</organism>